<feature type="domain" description="Aminoglycoside phosphotransferase" evidence="1">
    <location>
        <begin position="23"/>
        <end position="276"/>
    </location>
</feature>
<dbReference type="Pfam" id="PF01636">
    <property type="entry name" value="APH"/>
    <property type="match status" value="1"/>
</dbReference>
<evidence type="ECO:0000313" key="3">
    <source>
        <dbReference type="Proteomes" id="UP001212152"/>
    </source>
</evidence>
<dbReference type="AlphaFoldDB" id="A0AAD5TM83"/>
<dbReference type="SUPFAM" id="SSF56112">
    <property type="entry name" value="Protein kinase-like (PK-like)"/>
    <property type="match status" value="1"/>
</dbReference>
<reference evidence="2" key="1">
    <citation type="submission" date="2020-05" db="EMBL/GenBank/DDBJ databases">
        <title>Phylogenomic resolution of chytrid fungi.</title>
        <authorList>
            <person name="Stajich J.E."/>
            <person name="Amses K."/>
            <person name="Simmons R."/>
            <person name="Seto K."/>
            <person name="Myers J."/>
            <person name="Bonds A."/>
            <person name="Quandt C.A."/>
            <person name="Barry K."/>
            <person name="Liu P."/>
            <person name="Grigoriev I."/>
            <person name="Longcore J.E."/>
            <person name="James T.Y."/>
        </authorList>
    </citation>
    <scope>NUCLEOTIDE SEQUENCE</scope>
    <source>
        <strain evidence="2">JEL0379</strain>
    </source>
</reference>
<keyword evidence="3" id="KW-1185">Reference proteome</keyword>
<proteinExistence type="predicted"/>
<protein>
    <recommendedName>
        <fullName evidence="1">Aminoglycoside phosphotransferase domain-containing protein</fullName>
    </recommendedName>
</protein>
<dbReference type="InterPro" id="IPR002575">
    <property type="entry name" value="Aminoglycoside_PTrfase"/>
</dbReference>
<dbReference type="PANTHER" id="PTHR21310">
    <property type="entry name" value="AMINOGLYCOSIDE PHOSPHOTRANSFERASE-RELATED-RELATED"/>
    <property type="match status" value="1"/>
</dbReference>
<comment type="caution">
    <text evidence="2">The sequence shown here is derived from an EMBL/GenBank/DDBJ whole genome shotgun (WGS) entry which is preliminary data.</text>
</comment>
<dbReference type="InterPro" id="IPR051678">
    <property type="entry name" value="AGP_Transferase"/>
</dbReference>
<dbReference type="Proteomes" id="UP001212152">
    <property type="component" value="Unassembled WGS sequence"/>
</dbReference>
<name>A0AAD5TM83_9FUNG</name>
<accession>A0AAD5TM83</accession>
<dbReference type="InterPro" id="IPR011009">
    <property type="entry name" value="Kinase-like_dom_sf"/>
</dbReference>
<dbReference type="Gene3D" id="3.30.200.20">
    <property type="entry name" value="Phosphorylase Kinase, domain 1"/>
    <property type="match status" value="1"/>
</dbReference>
<evidence type="ECO:0000259" key="1">
    <source>
        <dbReference type="Pfam" id="PF01636"/>
    </source>
</evidence>
<sequence length="355" mass="39003">MDLTTLDGTRAIYPAHLPAVTELEQLSGGNANYVWRAHLSSPLEDGSQTLVIKHAEAHLKINPNSQLDDMRMEDEHAALGLFAKGGPLHEVVRDDTRIVYVPSIYHYDATTKTLYMSDAGVGRPTLKEFLINPAFAANNIDSQRLRDLGRAIGGFLRTLHDTGRDNLTRLNGVLNEKLGPLTKQQLICEYYYKQYRGVISKLGIIGMDQAVAAVEAFAASDAFYARETFVMGDFWPGNLLVDAESLGCACVVDWEMARIGVPTLDVSQFCAELYMAEKFKGSAAAKEVMKGLIEAYGVDRLDLQAFAVGLAMHVAVVGTNYGWETDQEKLREVVRGAAIYAASALDADFVRTVFV</sequence>
<dbReference type="Gene3D" id="3.90.1200.10">
    <property type="match status" value="1"/>
</dbReference>
<evidence type="ECO:0000313" key="2">
    <source>
        <dbReference type="EMBL" id="KAJ3178638.1"/>
    </source>
</evidence>
<organism evidence="2 3">
    <name type="scientific">Geranomyces variabilis</name>
    <dbReference type="NCBI Taxonomy" id="109894"/>
    <lineage>
        <taxon>Eukaryota</taxon>
        <taxon>Fungi</taxon>
        <taxon>Fungi incertae sedis</taxon>
        <taxon>Chytridiomycota</taxon>
        <taxon>Chytridiomycota incertae sedis</taxon>
        <taxon>Chytridiomycetes</taxon>
        <taxon>Spizellomycetales</taxon>
        <taxon>Powellomycetaceae</taxon>
        <taxon>Geranomyces</taxon>
    </lineage>
</organism>
<dbReference type="EMBL" id="JADGJQ010000025">
    <property type="protein sequence ID" value="KAJ3178638.1"/>
    <property type="molecule type" value="Genomic_DNA"/>
</dbReference>
<gene>
    <name evidence="2" type="ORF">HDU87_003461</name>
</gene>